<keyword evidence="3" id="KW-1185">Reference proteome</keyword>
<dbReference type="EMBL" id="CP144913">
    <property type="protein sequence ID" value="WXB77002.1"/>
    <property type="molecule type" value="Genomic_DNA"/>
</dbReference>
<evidence type="ECO:0008006" key="4">
    <source>
        <dbReference type="Google" id="ProtNLM"/>
    </source>
</evidence>
<gene>
    <name evidence="2" type="ORF">V1351_02775</name>
</gene>
<dbReference type="PROSITE" id="PS51318">
    <property type="entry name" value="TAT"/>
    <property type="match status" value="1"/>
</dbReference>
<keyword evidence="1" id="KW-0732">Signal</keyword>
<organism evidence="2 3">
    <name type="scientific">Janibacter alittae</name>
    <dbReference type="NCBI Taxonomy" id="3115209"/>
    <lineage>
        <taxon>Bacteria</taxon>
        <taxon>Bacillati</taxon>
        <taxon>Actinomycetota</taxon>
        <taxon>Actinomycetes</taxon>
        <taxon>Micrococcales</taxon>
        <taxon>Intrasporangiaceae</taxon>
        <taxon>Janibacter</taxon>
    </lineage>
</organism>
<evidence type="ECO:0000313" key="2">
    <source>
        <dbReference type="EMBL" id="WXB77002.1"/>
    </source>
</evidence>
<feature type="signal peptide" evidence="1">
    <location>
        <begin position="1"/>
        <end position="34"/>
    </location>
</feature>
<dbReference type="Proteomes" id="UP001382727">
    <property type="component" value="Chromosome"/>
</dbReference>
<accession>A0ABZ2MIX7</accession>
<dbReference type="RefSeq" id="WP_338750501.1">
    <property type="nucleotide sequence ID" value="NZ_CP144913.1"/>
</dbReference>
<evidence type="ECO:0000256" key="1">
    <source>
        <dbReference type="SAM" id="SignalP"/>
    </source>
</evidence>
<reference evidence="2 3" key="1">
    <citation type="submission" date="2024-02" db="EMBL/GenBank/DDBJ databases">
        <title>Janibacter sp. nov., isolated from gut of marine sandworm.</title>
        <authorList>
            <person name="Kim B."/>
            <person name="Jun M.O."/>
            <person name="Shin N.-R."/>
        </authorList>
    </citation>
    <scope>NUCLEOTIDE SEQUENCE [LARGE SCALE GENOMIC DNA]</scope>
    <source>
        <strain evidence="2 3">A1S7</strain>
    </source>
</reference>
<sequence length="172" mass="16695">MTSQITSPSRRSVAKGAAWAVPAVAVAAAAPSLAASNAECSGTELILGVENCRLIGLLSPVASFTITNPSTSGCTVPAGTPVSLTGGALASIGVPALIQLNAGVLTFGSDIGSATLANDLAPGDSVPVRVFPDGLNINVLGTYTMGILGASASFTLAAGAGPLLSVCTSPND</sequence>
<protein>
    <recommendedName>
        <fullName evidence="4">DUF4232 domain-containing protein</fullName>
    </recommendedName>
</protein>
<feature type="chain" id="PRO_5045270348" description="DUF4232 domain-containing protein" evidence="1">
    <location>
        <begin position="35"/>
        <end position="172"/>
    </location>
</feature>
<name>A0ABZ2MIX7_9MICO</name>
<dbReference type="InterPro" id="IPR006311">
    <property type="entry name" value="TAT_signal"/>
</dbReference>
<proteinExistence type="predicted"/>
<evidence type="ECO:0000313" key="3">
    <source>
        <dbReference type="Proteomes" id="UP001382727"/>
    </source>
</evidence>